<dbReference type="Proteomes" id="UP000324897">
    <property type="component" value="Chromosome 2"/>
</dbReference>
<dbReference type="Gramene" id="TVU23574">
    <property type="protein sequence ID" value="TVU23574"/>
    <property type="gene ID" value="EJB05_25948"/>
</dbReference>
<feature type="non-terminal residue" evidence="3">
    <location>
        <position position="1"/>
    </location>
</feature>
<evidence type="ECO:0000313" key="3">
    <source>
        <dbReference type="EMBL" id="TVU23574.1"/>
    </source>
</evidence>
<keyword evidence="2" id="KW-0472">Membrane</keyword>
<comment type="caution">
    <text evidence="3">The sequence shown here is derived from an EMBL/GenBank/DDBJ whole genome shotgun (WGS) entry which is preliminary data.</text>
</comment>
<keyword evidence="2" id="KW-1133">Transmembrane helix</keyword>
<evidence type="ECO:0000256" key="1">
    <source>
        <dbReference type="SAM" id="MobiDB-lite"/>
    </source>
</evidence>
<feature type="region of interest" description="Disordered" evidence="1">
    <location>
        <begin position="106"/>
        <end position="128"/>
    </location>
</feature>
<gene>
    <name evidence="3" type="ORF">EJB05_25948</name>
</gene>
<dbReference type="AlphaFoldDB" id="A0A5J9UJD0"/>
<keyword evidence="4" id="KW-1185">Reference proteome</keyword>
<evidence type="ECO:0000313" key="4">
    <source>
        <dbReference type="Proteomes" id="UP000324897"/>
    </source>
</evidence>
<keyword evidence="2" id="KW-0812">Transmembrane</keyword>
<accession>A0A5J9UJD0</accession>
<protein>
    <submittedName>
        <fullName evidence="3">Uncharacterized protein</fullName>
    </submittedName>
</protein>
<feature type="transmembrane region" description="Helical" evidence="2">
    <location>
        <begin position="41"/>
        <end position="65"/>
    </location>
</feature>
<proteinExistence type="predicted"/>
<sequence>MSTNSSAASDDLEKGSVATVKEVEGEEEEKAIDLDPWKAKLVGLVMDALFGAYVLVFGGMMGYSIKYSTDWMQALRCFLIILPFMLWNLCLIPQLKKLAVKVLAKKKQSTGSGSDDDLSAKLLASSEK</sequence>
<name>A0A5J9UJD0_9POAL</name>
<reference evidence="3 4" key="1">
    <citation type="journal article" date="2019" name="Sci. Rep.">
        <title>A high-quality genome of Eragrostis curvula grass provides insights into Poaceae evolution and supports new strategies to enhance forage quality.</title>
        <authorList>
            <person name="Carballo J."/>
            <person name="Santos B.A.C.M."/>
            <person name="Zappacosta D."/>
            <person name="Garbus I."/>
            <person name="Selva J.P."/>
            <person name="Gallo C.A."/>
            <person name="Diaz A."/>
            <person name="Albertini E."/>
            <person name="Caccamo M."/>
            <person name="Echenique V."/>
        </authorList>
    </citation>
    <scope>NUCLEOTIDE SEQUENCE [LARGE SCALE GENOMIC DNA]</scope>
    <source>
        <strain evidence="4">cv. Victoria</strain>
        <tissue evidence="3">Leaf</tissue>
    </source>
</reference>
<organism evidence="3 4">
    <name type="scientific">Eragrostis curvula</name>
    <name type="common">weeping love grass</name>
    <dbReference type="NCBI Taxonomy" id="38414"/>
    <lineage>
        <taxon>Eukaryota</taxon>
        <taxon>Viridiplantae</taxon>
        <taxon>Streptophyta</taxon>
        <taxon>Embryophyta</taxon>
        <taxon>Tracheophyta</taxon>
        <taxon>Spermatophyta</taxon>
        <taxon>Magnoliopsida</taxon>
        <taxon>Liliopsida</taxon>
        <taxon>Poales</taxon>
        <taxon>Poaceae</taxon>
        <taxon>PACMAD clade</taxon>
        <taxon>Chloridoideae</taxon>
        <taxon>Eragrostideae</taxon>
        <taxon>Eragrostidinae</taxon>
        <taxon>Eragrostis</taxon>
    </lineage>
</organism>
<dbReference type="EMBL" id="RWGY01000013">
    <property type="protein sequence ID" value="TVU23574.1"/>
    <property type="molecule type" value="Genomic_DNA"/>
</dbReference>
<feature type="region of interest" description="Disordered" evidence="1">
    <location>
        <begin position="1"/>
        <end position="24"/>
    </location>
</feature>
<feature type="transmembrane region" description="Helical" evidence="2">
    <location>
        <begin position="71"/>
        <end position="91"/>
    </location>
</feature>
<evidence type="ECO:0000256" key="2">
    <source>
        <dbReference type="SAM" id="Phobius"/>
    </source>
</evidence>